<evidence type="ECO:0000313" key="2">
    <source>
        <dbReference type="Proteomes" id="UP000008022"/>
    </source>
</evidence>
<accession>A0A0E0PYF9</accession>
<reference evidence="2" key="1">
    <citation type="submission" date="2013-06" db="EMBL/GenBank/DDBJ databases">
        <authorList>
            <person name="Zhao Q."/>
        </authorList>
    </citation>
    <scope>NUCLEOTIDE SEQUENCE</scope>
    <source>
        <strain evidence="2">cv. W1943</strain>
    </source>
</reference>
<protein>
    <submittedName>
        <fullName evidence="1">Uncharacterized protein</fullName>
    </submittedName>
</protein>
<name>A0A0E0PYF9_ORYRU</name>
<dbReference type="AlphaFoldDB" id="A0A0E0PYF9"/>
<dbReference type="HOGENOM" id="CLU_2472990_0_0_1"/>
<dbReference type="Gramene" id="ORUFI06G17380.1">
    <property type="protein sequence ID" value="ORUFI06G17380.1"/>
    <property type="gene ID" value="ORUFI06G17380"/>
</dbReference>
<sequence length="88" mass="9881">MGRWTVVMCHDCRIGRLMWGKGTQWEAQSKGFLFVIFTNLESSAAAEHRMRRKVKGERARLRAAWRWRGVTGTSNGWGIGGAAREGGS</sequence>
<dbReference type="EnsemblPlants" id="ORUFI06G17380.1">
    <property type="protein sequence ID" value="ORUFI06G17380.1"/>
    <property type="gene ID" value="ORUFI06G17380"/>
</dbReference>
<dbReference type="Proteomes" id="UP000008022">
    <property type="component" value="Unassembled WGS sequence"/>
</dbReference>
<reference evidence="1" key="2">
    <citation type="submission" date="2015-06" db="UniProtKB">
        <authorList>
            <consortium name="EnsemblPlants"/>
        </authorList>
    </citation>
    <scope>IDENTIFICATION</scope>
</reference>
<evidence type="ECO:0000313" key="1">
    <source>
        <dbReference type="EnsemblPlants" id="ORUFI06G17380.1"/>
    </source>
</evidence>
<keyword evidence="2" id="KW-1185">Reference proteome</keyword>
<organism evidence="1 2">
    <name type="scientific">Oryza rufipogon</name>
    <name type="common">Brownbeard rice</name>
    <name type="synonym">Asian wild rice</name>
    <dbReference type="NCBI Taxonomy" id="4529"/>
    <lineage>
        <taxon>Eukaryota</taxon>
        <taxon>Viridiplantae</taxon>
        <taxon>Streptophyta</taxon>
        <taxon>Embryophyta</taxon>
        <taxon>Tracheophyta</taxon>
        <taxon>Spermatophyta</taxon>
        <taxon>Magnoliopsida</taxon>
        <taxon>Liliopsida</taxon>
        <taxon>Poales</taxon>
        <taxon>Poaceae</taxon>
        <taxon>BOP clade</taxon>
        <taxon>Oryzoideae</taxon>
        <taxon>Oryzeae</taxon>
        <taxon>Oryzinae</taxon>
        <taxon>Oryza</taxon>
    </lineage>
</organism>
<proteinExistence type="predicted"/>